<proteinExistence type="predicted"/>
<dbReference type="Proteomes" id="UP001055115">
    <property type="component" value="Unassembled WGS sequence"/>
</dbReference>
<accession>A0AA37P111</accession>
<protein>
    <submittedName>
        <fullName evidence="1">Uncharacterized protein</fullName>
    </submittedName>
</protein>
<dbReference type="RefSeq" id="XP_049128555.1">
    <property type="nucleotide sequence ID" value="XM_049272598.1"/>
</dbReference>
<sequence length="276" mass="30793">MFHEVQRSINYHIRQESCDRSYKSNENGNGMIVVLTLPKPIPKFGEWRLNVEQVIRDNMCKRGPSSTTGSTNAYIYATSLPVESSTINIGYRAENTPTIVNQDVATLASGRDNNSIEGLESFGSCPPALGEDHTCDNVNKSPIESVDVGCSYVSYQGKSGKFLDYKIAISPTGQGSRCWCDQLLAAVRARCSKEELNQGYSLINCNSKHIRSKLGYGVYINLRNNAWDVGVDSRGCIEEAIEYTTCGIPTQFDRGGRFEDNEKDGYWYEQRVTSSW</sequence>
<dbReference type="AlphaFoldDB" id="A0AA37P111"/>
<keyword evidence="2" id="KW-1185">Reference proteome</keyword>
<name>A0AA37P111_9PEZI</name>
<organism evidence="1 2">
    <name type="scientific">Colletotrichum spaethianum</name>
    <dbReference type="NCBI Taxonomy" id="700344"/>
    <lineage>
        <taxon>Eukaryota</taxon>
        <taxon>Fungi</taxon>
        <taxon>Dikarya</taxon>
        <taxon>Ascomycota</taxon>
        <taxon>Pezizomycotina</taxon>
        <taxon>Sordariomycetes</taxon>
        <taxon>Hypocreomycetidae</taxon>
        <taxon>Glomerellales</taxon>
        <taxon>Glomerellaceae</taxon>
        <taxon>Colletotrichum</taxon>
        <taxon>Colletotrichum spaethianum species complex</taxon>
    </lineage>
</organism>
<dbReference type="GeneID" id="73327188"/>
<gene>
    <name evidence="1" type="ORF">ColSpa_06386</name>
</gene>
<comment type="caution">
    <text evidence="1">The sequence shown here is derived from an EMBL/GenBank/DDBJ whole genome shotgun (WGS) entry which is preliminary data.</text>
</comment>
<dbReference type="EMBL" id="BQXU01000015">
    <property type="protein sequence ID" value="GKT46205.1"/>
    <property type="molecule type" value="Genomic_DNA"/>
</dbReference>
<reference evidence="1 2" key="1">
    <citation type="submission" date="2022-03" db="EMBL/GenBank/DDBJ databases">
        <title>Genome data of Colletotrichum spp.</title>
        <authorList>
            <person name="Utami Y.D."/>
            <person name="Hiruma K."/>
        </authorList>
    </citation>
    <scope>NUCLEOTIDE SEQUENCE [LARGE SCALE GENOMIC DNA]</scope>
    <source>
        <strain evidence="1 2">MAFF 239500</strain>
    </source>
</reference>
<evidence type="ECO:0000313" key="2">
    <source>
        <dbReference type="Proteomes" id="UP001055115"/>
    </source>
</evidence>
<evidence type="ECO:0000313" key="1">
    <source>
        <dbReference type="EMBL" id="GKT46205.1"/>
    </source>
</evidence>